<dbReference type="EMBL" id="BNEE01000011">
    <property type="protein sequence ID" value="GHI90352.1"/>
    <property type="molecule type" value="Genomic_DNA"/>
</dbReference>
<feature type="transmembrane region" description="Helical" evidence="2">
    <location>
        <begin position="308"/>
        <end position="331"/>
    </location>
</feature>
<evidence type="ECO:0000256" key="3">
    <source>
        <dbReference type="SAM" id="SignalP"/>
    </source>
</evidence>
<feature type="transmembrane region" description="Helical" evidence="2">
    <location>
        <begin position="366"/>
        <end position="384"/>
    </location>
</feature>
<keyword evidence="2" id="KW-0812">Transmembrane</keyword>
<feature type="transmembrane region" description="Helical" evidence="2">
    <location>
        <begin position="221"/>
        <end position="239"/>
    </location>
</feature>
<evidence type="ECO:0000256" key="1">
    <source>
        <dbReference type="SAM" id="MobiDB-lite"/>
    </source>
</evidence>
<accession>A0A919H720</accession>
<keyword evidence="2" id="KW-1133">Transmembrane helix</keyword>
<feature type="chain" id="PRO_5039256719" description="TrbL/VirB6 plasmid conjugal transfer protein" evidence="3">
    <location>
        <begin position="24"/>
        <end position="610"/>
    </location>
</feature>
<keyword evidence="5" id="KW-1185">Reference proteome</keyword>
<evidence type="ECO:0000313" key="4">
    <source>
        <dbReference type="EMBL" id="GHI90352.1"/>
    </source>
</evidence>
<dbReference type="RefSeq" id="WP_237403543.1">
    <property type="nucleotide sequence ID" value="NZ_BNEE01000011.1"/>
</dbReference>
<feature type="transmembrane region" description="Helical" evidence="2">
    <location>
        <begin position="337"/>
        <end position="359"/>
    </location>
</feature>
<feature type="signal peptide" evidence="3">
    <location>
        <begin position="1"/>
        <end position="23"/>
    </location>
</feature>
<feature type="transmembrane region" description="Helical" evidence="2">
    <location>
        <begin position="429"/>
        <end position="446"/>
    </location>
</feature>
<keyword evidence="2" id="KW-0472">Membrane</keyword>
<organism evidence="4 5">
    <name type="scientific">Streptomyces xanthophaeus</name>
    <dbReference type="NCBI Taxonomy" id="67385"/>
    <lineage>
        <taxon>Bacteria</taxon>
        <taxon>Bacillati</taxon>
        <taxon>Actinomycetota</taxon>
        <taxon>Actinomycetes</taxon>
        <taxon>Kitasatosporales</taxon>
        <taxon>Streptomycetaceae</taxon>
        <taxon>Streptomyces</taxon>
    </lineage>
</organism>
<name>A0A919H720_9ACTN</name>
<feature type="compositionally biased region" description="Low complexity" evidence="1">
    <location>
        <begin position="575"/>
        <end position="592"/>
    </location>
</feature>
<reference evidence="4" key="1">
    <citation type="submission" date="2020-09" db="EMBL/GenBank/DDBJ databases">
        <title>Whole genome shotgun sequence of Streptomyces xanthophaeus NBRC 12829.</title>
        <authorList>
            <person name="Komaki H."/>
            <person name="Tamura T."/>
        </authorList>
    </citation>
    <scope>NUCLEOTIDE SEQUENCE</scope>
    <source>
        <strain evidence="4">NBRC 12829</strain>
    </source>
</reference>
<evidence type="ECO:0008006" key="6">
    <source>
        <dbReference type="Google" id="ProtNLM"/>
    </source>
</evidence>
<feature type="region of interest" description="Disordered" evidence="1">
    <location>
        <begin position="472"/>
        <end position="523"/>
    </location>
</feature>
<evidence type="ECO:0000256" key="2">
    <source>
        <dbReference type="SAM" id="Phobius"/>
    </source>
</evidence>
<proteinExistence type="predicted"/>
<dbReference type="AlphaFoldDB" id="A0A919H720"/>
<feature type="compositionally biased region" description="Pro residues" evidence="1">
    <location>
        <begin position="595"/>
        <end position="610"/>
    </location>
</feature>
<sequence length="610" mass="62941">MPHRAIRAVVVLCALLSFLGTGAALSIAVAADDPKYHATVGPPDPIPKDWDQFSVGIDPRGKYCLVDQIDDRAICHLPGPDDPPFPGRTIPCEGADGTGAAECNDEDKRTAEIRRLERWRKDFPDKQWKNYEPLNKYLTDCVEKDNRPLAVCQKEGEAKYPPPAKGPLDWVAGKFSEFASNALKEAASYIGKAVVWLLQEFATMFNENSTIELDDTGIHKFTLMMTSLSAVLAVFLLLIQFGKVSISHNGGPAATALTGLAKWAVISSVYWGVTQTALHWSDAVSTWIIDKTFNGSGADATSAMQQQLGVLFGGLITGGGGAATAGGALIAGETVTVAAVGVVIVVGIVCILVIAALWVEILMRQVGIMIIVATMPITLAGQLSDATSEWWPKARNALIALILMKPAIVACFSIGVFAMSEGKGVQNMLVGLVTFLAGAVCWPALAKFMTFTTNGSGAAMASGWMSSAGSSASSMSGGYRPEPSGAGSVGGGSGYTKALESENSTTGTAPSAASDGGGGSAKAAGRFGGRAMGMAAFGLQVAAVGKDTLESGLGSTAANAGLDQGGGGGRHVVIPPRRQPSSSSAPAAVGAPTEAPDPGPRPSPTPRTEG</sequence>
<gene>
    <name evidence="4" type="ORF">Sxan_77160</name>
</gene>
<keyword evidence="3" id="KW-0732">Signal</keyword>
<feature type="transmembrane region" description="Helical" evidence="2">
    <location>
        <begin position="396"/>
        <end position="417"/>
    </location>
</feature>
<dbReference type="Proteomes" id="UP000600026">
    <property type="component" value="Unassembled WGS sequence"/>
</dbReference>
<evidence type="ECO:0000313" key="5">
    <source>
        <dbReference type="Proteomes" id="UP000600026"/>
    </source>
</evidence>
<comment type="caution">
    <text evidence="4">The sequence shown here is derived from an EMBL/GenBank/DDBJ whole genome shotgun (WGS) entry which is preliminary data.</text>
</comment>
<protein>
    <recommendedName>
        <fullName evidence="6">TrbL/VirB6 plasmid conjugal transfer protein</fullName>
    </recommendedName>
</protein>
<feature type="region of interest" description="Disordered" evidence="1">
    <location>
        <begin position="556"/>
        <end position="610"/>
    </location>
</feature>